<sequence length="59" mass="6472">MPTRGRLVRADLPLNSPSQTMRYMTPQRFGMGGTQIGNIFALIDDVQAGLILRLLGGRV</sequence>
<protein>
    <submittedName>
        <fullName evidence="1">D-threo-aldose 1-dehydrogenase</fullName>
    </submittedName>
</protein>
<reference evidence="1 2" key="1">
    <citation type="submission" date="2016-10" db="EMBL/GenBank/DDBJ databases">
        <authorList>
            <person name="Varghese N."/>
            <person name="Submissions S."/>
        </authorList>
    </citation>
    <scope>NUCLEOTIDE SEQUENCE [LARGE SCALE GENOMIC DNA]</scope>
    <source>
        <strain evidence="1 2">BS2976</strain>
    </source>
</reference>
<organism evidence="1 2">
    <name type="scientific">Pseudomonas grimontii</name>
    <dbReference type="NCBI Taxonomy" id="129847"/>
    <lineage>
        <taxon>Bacteria</taxon>
        <taxon>Pseudomonadati</taxon>
        <taxon>Pseudomonadota</taxon>
        <taxon>Gammaproteobacteria</taxon>
        <taxon>Pseudomonadales</taxon>
        <taxon>Pseudomonadaceae</taxon>
        <taxon>Pseudomonas</taxon>
    </lineage>
</organism>
<name>A0ABY0TLM6_9PSED</name>
<dbReference type="EMBL" id="FNKM01000002">
    <property type="protein sequence ID" value="SDR03017.1"/>
    <property type="molecule type" value="Genomic_DNA"/>
</dbReference>
<keyword evidence="2" id="KW-1185">Reference proteome</keyword>
<comment type="caution">
    <text evidence="1">The sequence shown here is derived from an EMBL/GenBank/DDBJ whole genome shotgun (WGS) entry which is preliminary data.</text>
</comment>
<gene>
    <name evidence="1" type="ORF">SAMN04490186_2991</name>
</gene>
<proteinExistence type="predicted"/>
<evidence type="ECO:0000313" key="2">
    <source>
        <dbReference type="Proteomes" id="UP000198740"/>
    </source>
</evidence>
<evidence type="ECO:0000313" key="1">
    <source>
        <dbReference type="EMBL" id="SDR03017.1"/>
    </source>
</evidence>
<accession>A0ABY0TLM6</accession>
<dbReference type="Proteomes" id="UP000198740">
    <property type="component" value="Unassembled WGS sequence"/>
</dbReference>